<dbReference type="Proteomes" id="UP001526225">
    <property type="component" value="Unassembled WGS sequence"/>
</dbReference>
<organism evidence="1 2">
    <name type="scientific">Weissella ceti</name>
    <dbReference type="NCBI Taxonomy" id="759620"/>
    <lineage>
        <taxon>Bacteria</taxon>
        <taxon>Bacillati</taxon>
        <taxon>Bacillota</taxon>
        <taxon>Bacilli</taxon>
        <taxon>Lactobacillales</taxon>
        <taxon>Lactobacillaceae</taxon>
        <taxon>Weissella</taxon>
    </lineage>
</organism>
<reference evidence="1 2" key="1">
    <citation type="submission" date="2022-10" db="EMBL/GenBank/DDBJ databases">
        <title>Weissella fermenti sp. nov., isolated from fermented cabbage.</title>
        <authorList>
            <person name="Lee J.K."/>
            <person name="Baek J.H."/>
            <person name="Choi D.G."/>
            <person name="Kim J.M."/>
            <person name="Jeon C.O."/>
        </authorList>
    </citation>
    <scope>NUCLEOTIDE SEQUENCE [LARGE SCALE GENOMIC DNA]</scope>
    <source>
        <strain evidence="1 2">KACC 18534</strain>
    </source>
</reference>
<gene>
    <name evidence="1" type="ORF">OIT44_00140</name>
</gene>
<evidence type="ECO:0000313" key="1">
    <source>
        <dbReference type="EMBL" id="MCW0952505.1"/>
    </source>
</evidence>
<keyword evidence="2" id="KW-1185">Reference proteome</keyword>
<dbReference type="RefSeq" id="WP_213408751.1">
    <property type="nucleotide sequence ID" value="NZ_CP074441.1"/>
</dbReference>
<accession>A0ABT3E259</accession>
<name>A0ABT3E259_9LACO</name>
<protein>
    <submittedName>
        <fullName evidence="1">Uncharacterized protein</fullName>
    </submittedName>
</protein>
<evidence type="ECO:0000313" key="2">
    <source>
        <dbReference type="Proteomes" id="UP001526225"/>
    </source>
</evidence>
<comment type="caution">
    <text evidence="1">The sequence shown here is derived from an EMBL/GenBank/DDBJ whole genome shotgun (WGS) entry which is preliminary data.</text>
</comment>
<sequence>MSDRLQERLMQYENHIDADLALINHYNTAARDLTVKHQPEELQTLAEFLTQTSLETVWVTVPRQYSFADWYLVALSRFMSLTGIDAYDMILPEAHEEMHMSFTGFGSTAAFAFVPNKGTEGGAAFVEVATGLRLFYWSLERREIKFNAHTLADLLIGKLADSKNRAVFTKMFLDWARYMEEVLGYVVDYNVLETANEYVYGIMQTENTAAVLDNLFVQSAQTPYILQRVGDEAVMVLENDVELRLFQPNDDHLWAVQVLDKQSQVSIMDLLLAHDFLANWYMGQRADFELAYDVNLFENQTGLGHDINALFLAKQNPSVVTETSAVAPTVQVEVLEPKKG</sequence>
<proteinExistence type="predicted"/>
<dbReference type="EMBL" id="JAOZFE010000001">
    <property type="protein sequence ID" value="MCW0952505.1"/>
    <property type="molecule type" value="Genomic_DNA"/>
</dbReference>